<evidence type="ECO:0000256" key="1">
    <source>
        <dbReference type="ARBA" id="ARBA00022801"/>
    </source>
</evidence>
<reference evidence="10" key="1">
    <citation type="submission" date="2019-01" db="EMBL/GenBank/DDBJ databases">
        <title>Gri0909 isolated from a small marine red alga.</title>
        <authorList>
            <person name="Kim J."/>
            <person name="Jeong S.E."/>
            <person name="Jeon C.O."/>
        </authorList>
    </citation>
    <scope>NUCLEOTIDE SEQUENCE [LARGE SCALE GENOMIC DNA]</scope>
    <source>
        <strain evidence="10">Gri0909</strain>
    </source>
</reference>
<dbReference type="RefSeq" id="WP_127764098.1">
    <property type="nucleotide sequence ID" value="NZ_SADE01000001.1"/>
</dbReference>
<comment type="similarity">
    <text evidence="4">Belongs to the YigI thioesterase family.</text>
</comment>
<evidence type="ECO:0000256" key="5">
    <source>
        <dbReference type="ARBA" id="ARBA00038894"/>
    </source>
</evidence>
<comment type="catalytic activity">
    <reaction evidence="7">
        <text>a medium-chain fatty acyl-CoA + H2O = a medium-chain fatty acid + CoA + H(+)</text>
        <dbReference type="Rhea" id="RHEA:68184"/>
        <dbReference type="ChEBI" id="CHEBI:15377"/>
        <dbReference type="ChEBI" id="CHEBI:15378"/>
        <dbReference type="ChEBI" id="CHEBI:57287"/>
        <dbReference type="ChEBI" id="CHEBI:59558"/>
        <dbReference type="ChEBI" id="CHEBI:90546"/>
    </reaction>
</comment>
<comment type="caution">
    <text evidence="9">The sequence shown here is derived from an EMBL/GenBank/DDBJ whole genome shotgun (WGS) entry which is preliminary data.</text>
</comment>
<dbReference type="AlphaFoldDB" id="A0A437QWE1"/>
<sequence>MTPAKPTFAPKNPDFETRVRDSFNRQPFMHHCNITMPVVEPGYVEMRVDHDHALTQQHGFLHGGMVGTVADCTAGYAAFSLMRAEDSVITVEYKINMLAPAHGRTMLGRSRVIRAGGSLMICQSDLYVLNGAGDAATEKHCATALVTLMVLKDTPDAPPE</sequence>
<proteinExistence type="inferred from homology"/>
<dbReference type="OrthoDB" id="9806185at2"/>
<dbReference type="NCBIfam" id="TIGR00369">
    <property type="entry name" value="unchar_dom_1"/>
    <property type="match status" value="1"/>
</dbReference>
<dbReference type="CDD" id="cd03443">
    <property type="entry name" value="PaaI_thioesterase"/>
    <property type="match status" value="1"/>
</dbReference>
<evidence type="ECO:0000313" key="9">
    <source>
        <dbReference type="EMBL" id="RVU38726.1"/>
    </source>
</evidence>
<dbReference type="PANTHER" id="PTHR43240:SF20">
    <property type="entry name" value="MEDIUM_LONG-CHAIN ACYL-COA THIOESTERASE YIGI"/>
    <property type="match status" value="1"/>
</dbReference>
<evidence type="ECO:0000259" key="8">
    <source>
        <dbReference type="Pfam" id="PF03061"/>
    </source>
</evidence>
<gene>
    <name evidence="9" type="ORF">EOI86_05500</name>
</gene>
<dbReference type="InterPro" id="IPR029069">
    <property type="entry name" value="HotDog_dom_sf"/>
</dbReference>
<keyword evidence="10" id="KW-1185">Reference proteome</keyword>
<evidence type="ECO:0000313" key="10">
    <source>
        <dbReference type="Proteomes" id="UP000287447"/>
    </source>
</evidence>
<protein>
    <recommendedName>
        <fullName evidence="6">Medium/long-chain acyl-CoA thioesterase YigI</fullName>
        <ecNumber evidence="5">3.1.2.20</ecNumber>
    </recommendedName>
</protein>
<organism evidence="9 10">
    <name type="scientific">Hwanghaeella grinnelliae</name>
    <dbReference type="NCBI Taxonomy" id="2500179"/>
    <lineage>
        <taxon>Bacteria</taxon>
        <taxon>Pseudomonadati</taxon>
        <taxon>Pseudomonadota</taxon>
        <taxon>Alphaproteobacteria</taxon>
        <taxon>Rhodospirillales</taxon>
        <taxon>Rhodospirillaceae</taxon>
        <taxon>Hwanghaeella</taxon>
    </lineage>
</organism>
<evidence type="ECO:0000256" key="6">
    <source>
        <dbReference type="ARBA" id="ARBA00040062"/>
    </source>
</evidence>
<evidence type="ECO:0000256" key="4">
    <source>
        <dbReference type="ARBA" id="ARBA00038381"/>
    </source>
</evidence>
<dbReference type="InterPro" id="IPR003736">
    <property type="entry name" value="PAAI_dom"/>
</dbReference>
<accession>A0A437QWE1</accession>
<dbReference type="Pfam" id="PF03061">
    <property type="entry name" value="4HBT"/>
    <property type="match status" value="1"/>
</dbReference>
<feature type="domain" description="Thioesterase" evidence="8">
    <location>
        <begin position="58"/>
        <end position="127"/>
    </location>
</feature>
<dbReference type="InterPro" id="IPR006683">
    <property type="entry name" value="Thioestr_dom"/>
</dbReference>
<dbReference type="EC" id="3.1.2.20" evidence="5"/>
<dbReference type="EMBL" id="SADE01000001">
    <property type="protein sequence ID" value="RVU38726.1"/>
    <property type="molecule type" value="Genomic_DNA"/>
</dbReference>
<dbReference type="SUPFAM" id="SSF54637">
    <property type="entry name" value="Thioesterase/thiol ester dehydrase-isomerase"/>
    <property type="match status" value="1"/>
</dbReference>
<comment type="catalytic activity">
    <reaction evidence="3">
        <text>a long-chain fatty acyl-CoA + H2O = a long-chain fatty acid + CoA + H(+)</text>
        <dbReference type="Rhea" id="RHEA:67680"/>
        <dbReference type="ChEBI" id="CHEBI:15377"/>
        <dbReference type="ChEBI" id="CHEBI:15378"/>
        <dbReference type="ChEBI" id="CHEBI:57287"/>
        <dbReference type="ChEBI" id="CHEBI:57560"/>
        <dbReference type="ChEBI" id="CHEBI:83139"/>
    </reaction>
</comment>
<dbReference type="GO" id="GO:0047617">
    <property type="term" value="F:fatty acyl-CoA hydrolase activity"/>
    <property type="evidence" value="ECO:0007669"/>
    <property type="project" value="UniProtKB-EC"/>
</dbReference>
<keyword evidence="1" id="KW-0378">Hydrolase</keyword>
<comment type="catalytic activity">
    <reaction evidence="2">
        <text>a fatty acyl-CoA + H2O = a fatty acid + CoA + H(+)</text>
        <dbReference type="Rhea" id="RHEA:16781"/>
        <dbReference type="ChEBI" id="CHEBI:15377"/>
        <dbReference type="ChEBI" id="CHEBI:15378"/>
        <dbReference type="ChEBI" id="CHEBI:28868"/>
        <dbReference type="ChEBI" id="CHEBI:57287"/>
        <dbReference type="ChEBI" id="CHEBI:77636"/>
        <dbReference type="EC" id="3.1.2.20"/>
    </reaction>
</comment>
<evidence type="ECO:0000256" key="2">
    <source>
        <dbReference type="ARBA" id="ARBA00035880"/>
    </source>
</evidence>
<dbReference type="Proteomes" id="UP000287447">
    <property type="component" value="Unassembled WGS sequence"/>
</dbReference>
<dbReference type="PANTHER" id="PTHR43240">
    <property type="entry name" value="1,4-DIHYDROXY-2-NAPHTHOYL-COA THIOESTERASE 1"/>
    <property type="match status" value="1"/>
</dbReference>
<dbReference type="Gene3D" id="3.10.129.10">
    <property type="entry name" value="Hotdog Thioesterase"/>
    <property type="match status" value="1"/>
</dbReference>
<name>A0A437QWE1_9PROT</name>
<evidence type="ECO:0000256" key="3">
    <source>
        <dbReference type="ARBA" id="ARBA00036002"/>
    </source>
</evidence>
<evidence type="ECO:0000256" key="7">
    <source>
        <dbReference type="ARBA" id="ARBA00048062"/>
    </source>
</evidence>